<evidence type="ECO:0000256" key="4">
    <source>
        <dbReference type="ARBA" id="ARBA00022729"/>
    </source>
</evidence>
<feature type="signal peptide" evidence="7">
    <location>
        <begin position="1"/>
        <end position="24"/>
    </location>
</feature>
<dbReference type="Proteomes" id="UP000199515">
    <property type="component" value="Unassembled WGS sequence"/>
</dbReference>
<reference evidence="9 10" key="1">
    <citation type="submission" date="2016-10" db="EMBL/GenBank/DDBJ databases">
        <authorList>
            <person name="de Groot N.N."/>
        </authorList>
    </citation>
    <scope>NUCLEOTIDE SEQUENCE [LARGE SCALE GENOMIC DNA]</scope>
    <source>
        <strain evidence="9 10">CPCC 202699</strain>
    </source>
</reference>
<dbReference type="EMBL" id="FNON01000006">
    <property type="protein sequence ID" value="SDY69075.1"/>
    <property type="molecule type" value="Genomic_DNA"/>
</dbReference>
<evidence type="ECO:0000256" key="5">
    <source>
        <dbReference type="ARBA" id="ARBA00023136"/>
    </source>
</evidence>
<dbReference type="Pfam" id="PF02608">
    <property type="entry name" value="Bmp"/>
    <property type="match status" value="1"/>
</dbReference>
<evidence type="ECO:0000256" key="3">
    <source>
        <dbReference type="ARBA" id="ARBA00022475"/>
    </source>
</evidence>
<feature type="chain" id="PRO_5039200505" evidence="7">
    <location>
        <begin position="25"/>
        <end position="356"/>
    </location>
</feature>
<dbReference type="GO" id="GO:0005886">
    <property type="term" value="C:plasma membrane"/>
    <property type="evidence" value="ECO:0007669"/>
    <property type="project" value="UniProtKB-SubCell"/>
</dbReference>
<keyword evidence="6" id="KW-0449">Lipoprotein</keyword>
<dbReference type="PANTHER" id="PTHR34296:SF2">
    <property type="entry name" value="ABC TRANSPORTER GUANOSINE-BINDING PROTEIN NUPN"/>
    <property type="match status" value="1"/>
</dbReference>
<keyword evidence="5" id="KW-0472">Membrane</keyword>
<keyword evidence="3" id="KW-1003">Cell membrane</keyword>
<proteinExistence type="inferred from homology"/>
<evidence type="ECO:0000256" key="2">
    <source>
        <dbReference type="ARBA" id="ARBA00008610"/>
    </source>
</evidence>
<dbReference type="PROSITE" id="PS51257">
    <property type="entry name" value="PROKAR_LIPOPROTEIN"/>
    <property type="match status" value="1"/>
</dbReference>
<name>A0A1H3LZ56_9PSEU</name>
<organism evidence="9 10">
    <name type="scientific">Amycolatopsis xylanica</name>
    <dbReference type="NCBI Taxonomy" id="589385"/>
    <lineage>
        <taxon>Bacteria</taxon>
        <taxon>Bacillati</taxon>
        <taxon>Actinomycetota</taxon>
        <taxon>Actinomycetes</taxon>
        <taxon>Pseudonocardiales</taxon>
        <taxon>Pseudonocardiaceae</taxon>
        <taxon>Amycolatopsis</taxon>
    </lineage>
</organism>
<feature type="domain" description="ABC transporter substrate-binding protein PnrA-like" evidence="8">
    <location>
        <begin position="53"/>
        <end position="356"/>
    </location>
</feature>
<dbReference type="SUPFAM" id="SSF53822">
    <property type="entry name" value="Periplasmic binding protein-like I"/>
    <property type="match status" value="1"/>
</dbReference>
<evidence type="ECO:0000256" key="6">
    <source>
        <dbReference type="ARBA" id="ARBA00023288"/>
    </source>
</evidence>
<keyword evidence="10" id="KW-1185">Reference proteome</keyword>
<dbReference type="STRING" id="589385.SAMN05421504_106400"/>
<evidence type="ECO:0000256" key="7">
    <source>
        <dbReference type="SAM" id="SignalP"/>
    </source>
</evidence>
<dbReference type="InterPro" id="IPR028082">
    <property type="entry name" value="Peripla_BP_I"/>
</dbReference>
<evidence type="ECO:0000256" key="1">
    <source>
        <dbReference type="ARBA" id="ARBA00004193"/>
    </source>
</evidence>
<evidence type="ECO:0000313" key="9">
    <source>
        <dbReference type="EMBL" id="SDY69075.1"/>
    </source>
</evidence>
<accession>A0A1H3LZ56</accession>
<dbReference type="AlphaFoldDB" id="A0A1H3LZ56"/>
<dbReference type="InterPro" id="IPR003760">
    <property type="entry name" value="PnrA-like"/>
</dbReference>
<comment type="similarity">
    <text evidence="2">Belongs to the BMP lipoprotein family.</text>
</comment>
<comment type="subcellular location">
    <subcellularLocation>
        <location evidence="1">Cell membrane</location>
        <topology evidence="1">Lipid-anchor</topology>
    </subcellularLocation>
</comment>
<protein>
    <submittedName>
        <fullName evidence="9">Basic membrane protein A</fullName>
    </submittedName>
</protein>
<dbReference type="InterPro" id="IPR050957">
    <property type="entry name" value="BMP_lipoprotein"/>
</dbReference>
<dbReference type="Gene3D" id="3.40.50.2300">
    <property type="match status" value="2"/>
</dbReference>
<keyword evidence="4 7" id="KW-0732">Signal</keyword>
<sequence>MLRMRGTALAAVAMAGLLTLSACSGSDTGSGSTPAPGNGSGAPASVKVGLAYDIGGRGDQSFNDSAARGLDKAKAESGIEVKELEAAAGETDAQKEDRLRTLAEQGYNPIIAIGFAYQGAVGKVAKDNPNVKFAIVDDFTPGTDDGANIANLTFAENEGSFLVGVAAALKSKTGNVGFIGGVNTPLIQKFEVGFAAGAKAAKPGITVQSKYLTQPPDFTGFNDPAKGETAANGQFDQGADVVYAAAGGSGSGVFKAAKAKNKLGIGVDSDQYNLPALADVKDVIITSMIKKVDLAVYDFIKSVKDGKFQAGNKVYDLKAGGVEYATSGGKIDDIKTQLEDYKTKITSGEIKVPATK</sequence>
<dbReference type="PANTHER" id="PTHR34296">
    <property type="entry name" value="TRANSCRIPTIONAL ACTIVATOR PROTEIN MED"/>
    <property type="match status" value="1"/>
</dbReference>
<dbReference type="CDD" id="cd06354">
    <property type="entry name" value="PBP1_PrnA-like"/>
    <property type="match status" value="1"/>
</dbReference>
<gene>
    <name evidence="9" type="ORF">SAMN05421504_106400</name>
</gene>
<evidence type="ECO:0000313" key="10">
    <source>
        <dbReference type="Proteomes" id="UP000199515"/>
    </source>
</evidence>
<evidence type="ECO:0000259" key="8">
    <source>
        <dbReference type="Pfam" id="PF02608"/>
    </source>
</evidence>